<comment type="caution">
    <text evidence="3">The sequence shown here is derived from an EMBL/GenBank/DDBJ whole genome shotgun (WGS) entry which is preliminary data.</text>
</comment>
<keyword evidence="4" id="KW-1185">Reference proteome</keyword>
<dbReference type="CDD" id="cd00293">
    <property type="entry name" value="USP-like"/>
    <property type="match status" value="2"/>
</dbReference>
<protein>
    <submittedName>
        <fullName evidence="3">Nucleotide-binding universal stress UspA family protein</fullName>
    </submittedName>
</protein>
<comment type="similarity">
    <text evidence="1">Belongs to the universal stress protein A family.</text>
</comment>
<dbReference type="PRINTS" id="PR01438">
    <property type="entry name" value="UNVRSLSTRESS"/>
</dbReference>
<evidence type="ECO:0000313" key="3">
    <source>
        <dbReference type="EMBL" id="TCO08386.1"/>
    </source>
</evidence>
<organism evidence="3 4">
    <name type="scientific">Natronoflexus pectinivorans</name>
    <dbReference type="NCBI Taxonomy" id="682526"/>
    <lineage>
        <taxon>Bacteria</taxon>
        <taxon>Pseudomonadati</taxon>
        <taxon>Bacteroidota</taxon>
        <taxon>Bacteroidia</taxon>
        <taxon>Marinilabiliales</taxon>
        <taxon>Marinilabiliaceae</taxon>
        <taxon>Natronoflexus</taxon>
    </lineage>
</organism>
<accession>A0A4V2RWH0</accession>
<dbReference type="OrthoDB" id="9788959at2"/>
<dbReference type="RefSeq" id="WP_132433674.1">
    <property type="nucleotide sequence ID" value="NZ_SLWK01000005.1"/>
</dbReference>
<evidence type="ECO:0000256" key="1">
    <source>
        <dbReference type="ARBA" id="ARBA00008791"/>
    </source>
</evidence>
<dbReference type="Proteomes" id="UP000295221">
    <property type="component" value="Unassembled WGS sequence"/>
</dbReference>
<dbReference type="EMBL" id="SLWK01000005">
    <property type="protein sequence ID" value="TCO08386.1"/>
    <property type="molecule type" value="Genomic_DNA"/>
</dbReference>
<evidence type="ECO:0000259" key="2">
    <source>
        <dbReference type="Pfam" id="PF00582"/>
    </source>
</evidence>
<sequence length="291" mass="32848">MFKRVLIASDLSHVSDAIIGCMDNLKTLEIKEVVLFYALGFKEKDEVSEIVRQQIKPDLERQQELLKKEGFNVTLELANGIPSEEIKRICKEKNISIVVLGSHGSSAFTHQLFRLGGVASEILNSHEKPLLFLRIKGDESGFQAATGNLKEKILFATDFSDISMYAFEYLEELVKDGAKNITLMHVQDKGRISGHLDHKLEEFNHIDNERLMLRKERLERLGATNIEIKIPFGIPAQEIINEAHQGYSLIVMGSQGRGYFANVFIGSVSYKVARNSDVSVLLVPEKFRELN</sequence>
<reference evidence="3 4" key="1">
    <citation type="submission" date="2019-03" db="EMBL/GenBank/DDBJ databases">
        <title>Genomic Encyclopedia of Type Strains, Phase IV (KMG-IV): sequencing the most valuable type-strain genomes for metagenomic binning, comparative biology and taxonomic classification.</title>
        <authorList>
            <person name="Goeker M."/>
        </authorList>
    </citation>
    <scope>NUCLEOTIDE SEQUENCE [LARGE SCALE GENOMIC DNA]</scope>
    <source>
        <strain evidence="3 4">DSM 24179</strain>
    </source>
</reference>
<dbReference type="Pfam" id="PF00582">
    <property type="entry name" value="Usp"/>
    <property type="match status" value="2"/>
</dbReference>
<feature type="domain" description="UspA" evidence="2">
    <location>
        <begin position="1"/>
        <end position="133"/>
    </location>
</feature>
<dbReference type="AlphaFoldDB" id="A0A4V2RWH0"/>
<evidence type="ECO:0000313" key="4">
    <source>
        <dbReference type="Proteomes" id="UP000295221"/>
    </source>
</evidence>
<dbReference type="SUPFAM" id="SSF52402">
    <property type="entry name" value="Adenine nucleotide alpha hydrolases-like"/>
    <property type="match status" value="2"/>
</dbReference>
<dbReference type="PANTHER" id="PTHR46268:SF26">
    <property type="entry name" value="UNIVERSAL STRESS PROTEIN MJ0577"/>
    <property type="match status" value="1"/>
</dbReference>
<name>A0A4V2RWH0_9BACT</name>
<dbReference type="InterPro" id="IPR014729">
    <property type="entry name" value="Rossmann-like_a/b/a_fold"/>
</dbReference>
<feature type="domain" description="UspA" evidence="2">
    <location>
        <begin position="151"/>
        <end position="284"/>
    </location>
</feature>
<dbReference type="InterPro" id="IPR006015">
    <property type="entry name" value="Universal_stress_UspA"/>
</dbReference>
<dbReference type="PANTHER" id="PTHR46268">
    <property type="entry name" value="STRESS RESPONSE PROTEIN NHAX"/>
    <property type="match status" value="1"/>
</dbReference>
<dbReference type="InterPro" id="IPR006016">
    <property type="entry name" value="UspA"/>
</dbReference>
<proteinExistence type="inferred from homology"/>
<gene>
    <name evidence="3" type="ORF">EV194_105190</name>
</gene>
<dbReference type="Gene3D" id="3.40.50.620">
    <property type="entry name" value="HUPs"/>
    <property type="match status" value="2"/>
</dbReference>